<name>A0A953HRL0_9BACT</name>
<protein>
    <submittedName>
        <fullName evidence="5">Metalloregulator ArsR/SmtB family transcription factor</fullName>
    </submittedName>
</protein>
<evidence type="ECO:0000256" key="1">
    <source>
        <dbReference type="ARBA" id="ARBA00023015"/>
    </source>
</evidence>
<dbReference type="CDD" id="cd00090">
    <property type="entry name" value="HTH_ARSR"/>
    <property type="match status" value="1"/>
</dbReference>
<proteinExistence type="predicted"/>
<evidence type="ECO:0000256" key="3">
    <source>
        <dbReference type="ARBA" id="ARBA00023163"/>
    </source>
</evidence>
<dbReference type="Pfam" id="PF01022">
    <property type="entry name" value="HTH_5"/>
    <property type="match status" value="1"/>
</dbReference>
<dbReference type="GO" id="GO:0003700">
    <property type="term" value="F:DNA-binding transcription factor activity"/>
    <property type="evidence" value="ECO:0007669"/>
    <property type="project" value="InterPro"/>
</dbReference>
<dbReference type="PANTHER" id="PTHR43132:SF2">
    <property type="entry name" value="ARSENICAL RESISTANCE OPERON REPRESSOR ARSR-RELATED"/>
    <property type="match status" value="1"/>
</dbReference>
<dbReference type="InterPro" id="IPR036388">
    <property type="entry name" value="WH-like_DNA-bd_sf"/>
</dbReference>
<dbReference type="InterPro" id="IPR011991">
    <property type="entry name" value="ArsR-like_HTH"/>
</dbReference>
<dbReference type="RefSeq" id="WP_222581169.1">
    <property type="nucleotide sequence ID" value="NZ_JAHVHU010000016.1"/>
</dbReference>
<keyword evidence="1" id="KW-0805">Transcription regulation</keyword>
<dbReference type="AlphaFoldDB" id="A0A953HRL0"/>
<keyword evidence="3" id="KW-0804">Transcription</keyword>
<dbReference type="SMART" id="SM00418">
    <property type="entry name" value="HTH_ARSR"/>
    <property type="match status" value="1"/>
</dbReference>
<dbReference type="InterPro" id="IPR001845">
    <property type="entry name" value="HTH_ArsR_DNA-bd_dom"/>
</dbReference>
<dbReference type="PANTHER" id="PTHR43132">
    <property type="entry name" value="ARSENICAL RESISTANCE OPERON REPRESSOR ARSR-RELATED"/>
    <property type="match status" value="1"/>
</dbReference>
<accession>A0A953HRL0</accession>
<sequence length="112" mass="12988">MKISKVTLNPERVSKAWVIAHALAHPLRLRILNYIHSQGTTNVNNIYKSLNIEQSITSQHLRILREADIVNHERDGKFVHYMLNYRRVEQAAHAVSKFTHTDEIYHLSSTTS</sequence>
<evidence type="ECO:0000256" key="2">
    <source>
        <dbReference type="ARBA" id="ARBA00023125"/>
    </source>
</evidence>
<feature type="domain" description="HTH arsR-type" evidence="4">
    <location>
        <begin position="8"/>
        <end position="103"/>
    </location>
</feature>
<keyword evidence="2" id="KW-0238">DNA-binding</keyword>
<evidence type="ECO:0000313" key="6">
    <source>
        <dbReference type="Proteomes" id="UP000753961"/>
    </source>
</evidence>
<keyword evidence="6" id="KW-1185">Reference proteome</keyword>
<comment type="caution">
    <text evidence="5">The sequence shown here is derived from an EMBL/GenBank/DDBJ whole genome shotgun (WGS) entry which is preliminary data.</text>
</comment>
<organism evidence="5 6">
    <name type="scientific">Membranihabitans marinus</name>
    <dbReference type="NCBI Taxonomy" id="1227546"/>
    <lineage>
        <taxon>Bacteria</taxon>
        <taxon>Pseudomonadati</taxon>
        <taxon>Bacteroidota</taxon>
        <taxon>Saprospiria</taxon>
        <taxon>Saprospirales</taxon>
        <taxon>Saprospiraceae</taxon>
        <taxon>Membranihabitans</taxon>
    </lineage>
</organism>
<evidence type="ECO:0000259" key="4">
    <source>
        <dbReference type="PROSITE" id="PS50987"/>
    </source>
</evidence>
<dbReference type="SUPFAM" id="SSF46785">
    <property type="entry name" value="Winged helix' DNA-binding domain"/>
    <property type="match status" value="1"/>
</dbReference>
<dbReference type="Gene3D" id="1.10.10.10">
    <property type="entry name" value="Winged helix-like DNA-binding domain superfamily/Winged helix DNA-binding domain"/>
    <property type="match status" value="1"/>
</dbReference>
<evidence type="ECO:0000313" key="5">
    <source>
        <dbReference type="EMBL" id="MBY5959633.1"/>
    </source>
</evidence>
<dbReference type="NCBIfam" id="NF033788">
    <property type="entry name" value="HTH_metalloreg"/>
    <property type="match status" value="1"/>
</dbReference>
<dbReference type="Proteomes" id="UP000753961">
    <property type="component" value="Unassembled WGS sequence"/>
</dbReference>
<reference evidence="5" key="1">
    <citation type="submission" date="2021-06" db="EMBL/GenBank/DDBJ databases">
        <title>44 bacteria genomes isolated from Dapeng, Shenzhen.</title>
        <authorList>
            <person name="Zheng W."/>
            <person name="Yu S."/>
            <person name="Huang Y."/>
        </authorList>
    </citation>
    <scope>NUCLEOTIDE SEQUENCE</scope>
    <source>
        <strain evidence="5">DP5N28-2</strain>
    </source>
</reference>
<dbReference type="InterPro" id="IPR051011">
    <property type="entry name" value="Metal_resp_trans_reg"/>
</dbReference>
<gene>
    <name evidence="5" type="ORF">KUV50_15880</name>
</gene>
<dbReference type="InterPro" id="IPR036390">
    <property type="entry name" value="WH_DNA-bd_sf"/>
</dbReference>
<dbReference type="EMBL" id="JAHVHU010000016">
    <property type="protein sequence ID" value="MBY5959633.1"/>
    <property type="molecule type" value="Genomic_DNA"/>
</dbReference>
<dbReference type="GO" id="GO:0003677">
    <property type="term" value="F:DNA binding"/>
    <property type="evidence" value="ECO:0007669"/>
    <property type="project" value="UniProtKB-KW"/>
</dbReference>
<dbReference type="PROSITE" id="PS50987">
    <property type="entry name" value="HTH_ARSR_2"/>
    <property type="match status" value="1"/>
</dbReference>